<dbReference type="Proteomes" id="UP000031861">
    <property type="component" value="Plasmid pBFI_3"/>
</dbReference>
<name>A0AAN0SS83_BACCE</name>
<accession>A0AAN0SS83</accession>
<dbReference type="RefSeq" id="WP_001996316.1">
    <property type="nucleotide sequence ID" value="NZ_CP009640.1"/>
</dbReference>
<gene>
    <name evidence="1" type="ORF">AK40_6141</name>
</gene>
<evidence type="ECO:0000313" key="1">
    <source>
        <dbReference type="EMBL" id="AJI09077.1"/>
    </source>
</evidence>
<dbReference type="EMBL" id="CP009640">
    <property type="protein sequence ID" value="AJI09077.1"/>
    <property type="molecule type" value="Genomic_DNA"/>
</dbReference>
<reference evidence="1 2" key="1">
    <citation type="journal article" date="2015" name="Genome Announc.">
        <title>Complete genome sequences for 35 biothreat assay-relevant bacillus species.</title>
        <authorList>
            <person name="Johnson S.L."/>
            <person name="Daligault H.E."/>
            <person name="Davenport K.W."/>
            <person name="Jaissle J."/>
            <person name="Frey K.G."/>
            <person name="Ladner J.T."/>
            <person name="Broomall S.M."/>
            <person name="Bishop-Lilly K.A."/>
            <person name="Bruce D.C."/>
            <person name="Gibbons H.S."/>
            <person name="Coyne S.R."/>
            <person name="Lo C.C."/>
            <person name="Meincke L."/>
            <person name="Munk A.C."/>
            <person name="Koroleva G.I."/>
            <person name="Rosenzweig C.N."/>
            <person name="Palacios G.F."/>
            <person name="Redden C.L."/>
            <person name="Minogue T.D."/>
            <person name="Chain P.S."/>
        </authorList>
    </citation>
    <scope>NUCLEOTIDE SEQUENCE [LARGE SCALE GENOMIC DNA]</scope>
    <source>
        <strain evidence="1 2">03BB108</strain>
    </source>
</reference>
<sequence>MDKDIVFVVKKDVYWEDWGSLKKVFLRGNYYKGTLHENGKITAESPYYDGISDYVDLDSIEIRFKLHDWVIDKQSQRTSKISAIDTWNGLIYYPDYCIDVGDFELIEDCRLATDDEIEKEKLERERSFIIGIQKIVEQVQSEGEYFTPSFVDVELVLQEAKKQGLGFIYEHSTDPYYYRIYIEFKEGRL</sequence>
<proteinExistence type="predicted"/>
<dbReference type="AlphaFoldDB" id="A0AAN0SS83"/>
<evidence type="ECO:0000313" key="2">
    <source>
        <dbReference type="Proteomes" id="UP000031861"/>
    </source>
</evidence>
<keyword evidence="1" id="KW-0614">Plasmid</keyword>
<protein>
    <submittedName>
        <fullName evidence="1">Uncharacterized protein</fullName>
    </submittedName>
</protein>
<organism evidence="1 2">
    <name type="scientific">Bacillus cereus 03BB108</name>
    <dbReference type="NCBI Taxonomy" id="451709"/>
    <lineage>
        <taxon>Bacteria</taxon>
        <taxon>Bacillati</taxon>
        <taxon>Bacillota</taxon>
        <taxon>Bacilli</taxon>
        <taxon>Bacillales</taxon>
        <taxon>Bacillaceae</taxon>
        <taxon>Bacillus</taxon>
        <taxon>Bacillus cereus group</taxon>
    </lineage>
</organism>
<geneLocation type="plasmid" evidence="1 2">
    <name>pBFI_3</name>
</geneLocation>